<keyword evidence="5 7" id="KW-1133">Transmembrane helix</keyword>
<feature type="transmembrane region" description="Helical" evidence="7">
    <location>
        <begin position="330"/>
        <end position="349"/>
    </location>
</feature>
<feature type="transmembrane region" description="Helical" evidence="7">
    <location>
        <begin position="433"/>
        <end position="454"/>
    </location>
</feature>
<dbReference type="InterPro" id="IPR050367">
    <property type="entry name" value="APC_superfamily"/>
</dbReference>
<evidence type="ECO:0000256" key="6">
    <source>
        <dbReference type="ARBA" id="ARBA00023136"/>
    </source>
</evidence>
<feature type="transmembrane region" description="Helical" evidence="7">
    <location>
        <begin position="228"/>
        <end position="251"/>
    </location>
</feature>
<dbReference type="Pfam" id="PF13520">
    <property type="entry name" value="AA_permease_2"/>
    <property type="match status" value="1"/>
</dbReference>
<feature type="transmembrane region" description="Helical" evidence="7">
    <location>
        <begin position="119"/>
        <end position="137"/>
    </location>
</feature>
<evidence type="ECO:0000256" key="3">
    <source>
        <dbReference type="ARBA" id="ARBA00022475"/>
    </source>
</evidence>
<sequence length="473" mass="52130">MTKLNKLNTFALTLLITGAIDSIRNLPASALFGSTLIFFFVFSAIVFLIPSALVSAELTANVDEGGIYQWARLAFGERIGFLAVWLQWINNLVWFPTILSFIAGTAAYLIDPALAQNKYYMVGIILSLFWLLTLVNLRGVRVSAKFTSFCAVTGLIIPMILIISLLIIWLAMGKPLQIELTRATLFPSWQHTDNWMALTAVMLGFAGMELASVHIKDVNNAQKTFPRALAFSSLIILATMMLGSLAIAFVLPADKINLVNGTIQTFAYFLSAYHLTWLIPVLTILLVIGSLGGVISWVISPVKGLGQAARHGFLPPFFEKHNRHGVPQNLLITQAVLVSAVCLAFLFLPSVNASYWLLTALTTQLYMLMYVIMFLSGLRLRHKLRYTGDTFVIPGKQAGAWIVCLLGLIGCAITLLVGFIPPNNINIGSSARYEILFCSGIGIMLLPILFFYWYQNSTVLTAPPLEEPELESI</sequence>
<name>A0A5E4PI90_9COXI</name>
<feature type="transmembrane region" description="Helical" evidence="7">
    <location>
        <begin position="149"/>
        <end position="172"/>
    </location>
</feature>
<dbReference type="OrthoDB" id="3185104at2"/>
<comment type="subcellular location">
    <subcellularLocation>
        <location evidence="1">Cell membrane</location>
        <topology evidence="1">Multi-pass membrane protein</topology>
    </subcellularLocation>
</comment>
<feature type="transmembrane region" description="Helical" evidence="7">
    <location>
        <begin position="399"/>
        <end position="421"/>
    </location>
</feature>
<evidence type="ECO:0000256" key="7">
    <source>
        <dbReference type="SAM" id="Phobius"/>
    </source>
</evidence>
<keyword evidence="2" id="KW-0813">Transport</keyword>
<feature type="transmembrane region" description="Helical" evidence="7">
    <location>
        <begin position="277"/>
        <end position="300"/>
    </location>
</feature>
<protein>
    <submittedName>
        <fullName evidence="8">Putative glutamate/gamma-aminobutyrate antiporter</fullName>
    </submittedName>
</protein>
<keyword evidence="6 7" id="KW-0472">Membrane</keyword>
<dbReference type="PANTHER" id="PTHR42770">
    <property type="entry name" value="AMINO ACID TRANSPORTER-RELATED"/>
    <property type="match status" value="1"/>
</dbReference>
<accession>A0A5E4PI90</accession>
<evidence type="ECO:0000313" key="8">
    <source>
        <dbReference type="EMBL" id="VVC76113.1"/>
    </source>
</evidence>
<feature type="transmembrane region" description="Helical" evidence="7">
    <location>
        <begin position="29"/>
        <end position="49"/>
    </location>
</feature>
<gene>
    <name evidence="8" type="primary">gadC</name>
    <name evidence="8" type="ORF">AQUSIP_14180</name>
</gene>
<dbReference type="PANTHER" id="PTHR42770:SF15">
    <property type="entry name" value="GLUTAMATE_GAMMA-AMINOBUTYRATE ANTIPORTER-RELATED"/>
    <property type="match status" value="1"/>
</dbReference>
<feature type="transmembrane region" description="Helical" evidence="7">
    <location>
        <begin position="195"/>
        <end position="216"/>
    </location>
</feature>
<dbReference type="AlphaFoldDB" id="A0A5E4PI90"/>
<keyword evidence="3" id="KW-1003">Cell membrane</keyword>
<dbReference type="Proteomes" id="UP000324194">
    <property type="component" value="Chromosome 1"/>
</dbReference>
<evidence type="ECO:0000256" key="4">
    <source>
        <dbReference type="ARBA" id="ARBA00022692"/>
    </source>
</evidence>
<dbReference type="GO" id="GO:0005886">
    <property type="term" value="C:plasma membrane"/>
    <property type="evidence" value="ECO:0007669"/>
    <property type="project" value="UniProtKB-SubCell"/>
</dbReference>
<reference evidence="8 9" key="1">
    <citation type="submission" date="2019-08" db="EMBL/GenBank/DDBJ databases">
        <authorList>
            <person name="Guy L."/>
        </authorList>
    </citation>
    <scope>NUCLEOTIDE SEQUENCE [LARGE SCALE GENOMIC DNA]</scope>
    <source>
        <strain evidence="8 9">SGT-108</strain>
    </source>
</reference>
<dbReference type="KEGG" id="asip:AQUSIP_14180"/>
<dbReference type="EMBL" id="LR699119">
    <property type="protein sequence ID" value="VVC76113.1"/>
    <property type="molecule type" value="Genomic_DNA"/>
</dbReference>
<keyword evidence="9" id="KW-1185">Reference proteome</keyword>
<dbReference type="Gene3D" id="1.20.1740.10">
    <property type="entry name" value="Amino acid/polyamine transporter I"/>
    <property type="match status" value="1"/>
</dbReference>
<evidence type="ECO:0000256" key="2">
    <source>
        <dbReference type="ARBA" id="ARBA00022448"/>
    </source>
</evidence>
<feature type="transmembrane region" description="Helical" evidence="7">
    <location>
        <begin position="355"/>
        <end position="378"/>
    </location>
</feature>
<organism evidence="8 9">
    <name type="scientific">Aquicella siphonis</name>
    <dbReference type="NCBI Taxonomy" id="254247"/>
    <lineage>
        <taxon>Bacteria</taxon>
        <taxon>Pseudomonadati</taxon>
        <taxon>Pseudomonadota</taxon>
        <taxon>Gammaproteobacteria</taxon>
        <taxon>Legionellales</taxon>
        <taxon>Coxiellaceae</taxon>
        <taxon>Aquicella</taxon>
    </lineage>
</organism>
<dbReference type="RefSeq" id="WP_148339359.1">
    <property type="nucleotide sequence ID" value="NZ_LR699119.1"/>
</dbReference>
<proteinExistence type="predicted"/>
<dbReference type="GO" id="GO:0022857">
    <property type="term" value="F:transmembrane transporter activity"/>
    <property type="evidence" value="ECO:0007669"/>
    <property type="project" value="InterPro"/>
</dbReference>
<dbReference type="PIRSF" id="PIRSF006060">
    <property type="entry name" value="AA_transporter"/>
    <property type="match status" value="1"/>
</dbReference>
<evidence type="ECO:0000256" key="1">
    <source>
        <dbReference type="ARBA" id="ARBA00004651"/>
    </source>
</evidence>
<evidence type="ECO:0000313" key="9">
    <source>
        <dbReference type="Proteomes" id="UP000324194"/>
    </source>
</evidence>
<feature type="transmembrane region" description="Helical" evidence="7">
    <location>
        <begin position="88"/>
        <end position="107"/>
    </location>
</feature>
<dbReference type="InterPro" id="IPR002293">
    <property type="entry name" value="AA/rel_permease1"/>
</dbReference>
<evidence type="ECO:0000256" key="5">
    <source>
        <dbReference type="ARBA" id="ARBA00022989"/>
    </source>
</evidence>
<keyword evidence="4 7" id="KW-0812">Transmembrane</keyword>